<keyword evidence="5" id="KW-1185">Reference proteome</keyword>
<evidence type="ECO:0000313" key="2">
    <source>
        <dbReference type="EMBL" id="KAI5316725.1"/>
    </source>
</evidence>
<evidence type="ECO:0000313" key="3">
    <source>
        <dbReference type="EMBL" id="VVA39096.1"/>
    </source>
</evidence>
<dbReference type="Gramene" id="VVA39096">
    <property type="protein sequence ID" value="VVA39096"/>
    <property type="gene ID" value="Prudul26B035663"/>
</dbReference>
<dbReference type="InParanoid" id="A0A5E4GHD2"/>
<dbReference type="EMBL" id="CABIKO010000738">
    <property type="protein sequence ID" value="VVA39096.1"/>
    <property type="molecule type" value="Genomic_DNA"/>
</dbReference>
<organism evidence="3 4">
    <name type="scientific">Prunus dulcis</name>
    <name type="common">Almond</name>
    <name type="synonym">Amygdalus dulcis</name>
    <dbReference type="NCBI Taxonomy" id="3755"/>
    <lineage>
        <taxon>Eukaryota</taxon>
        <taxon>Viridiplantae</taxon>
        <taxon>Streptophyta</taxon>
        <taxon>Embryophyta</taxon>
        <taxon>Tracheophyta</taxon>
        <taxon>Spermatophyta</taxon>
        <taxon>Magnoliopsida</taxon>
        <taxon>eudicotyledons</taxon>
        <taxon>Gunneridae</taxon>
        <taxon>Pentapetalae</taxon>
        <taxon>rosids</taxon>
        <taxon>fabids</taxon>
        <taxon>Rosales</taxon>
        <taxon>Rosaceae</taxon>
        <taxon>Amygdaloideae</taxon>
        <taxon>Amygdaleae</taxon>
        <taxon>Prunus</taxon>
    </lineage>
</organism>
<dbReference type="EMBL" id="JAJFAZ020000007">
    <property type="protein sequence ID" value="KAI5316725.1"/>
    <property type="molecule type" value="Genomic_DNA"/>
</dbReference>
<gene>
    <name evidence="3" type="ORF">ALMOND_2B035663</name>
    <name evidence="2" type="ORF">L3X38_036432</name>
</gene>
<proteinExistence type="predicted"/>
<evidence type="ECO:0000313" key="4">
    <source>
        <dbReference type="Proteomes" id="UP000327085"/>
    </source>
</evidence>
<name>A0A5E4GHD2_PRUDU</name>
<sequence length="91" mass="9960">MMQGKASQSIPEIEIYKYEPWDLAGNPLIYLTFSSLPMLSFPSCNPNDGEPGGCDSSDMLELGEELDSPFPPLGPLELRNAPDVYTDECSS</sequence>
<dbReference type="Proteomes" id="UP000327085">
    <property type="component" value="Chromosome 7"/>
</dbReference>
<reference evidence="3" key="1">
    <citation type="submission" date="2019-07" db="EMBL/GenBank/DDBJ databases">
        <authorList>
            <person name="Alioto T."/>
            <person name="Alioto T."/>
            <person name="Gomez Garrido J."/>
        </authorList>
    </citation>
    <scope>NUCLEOTIDE SEQUENCE</scope>
</reference>
<dbReference type="AlphaFoldDB" id="A0A5E4GHD2"/>
<evidence type="ECO:0000256" key="1">
    <source>
        <dbReference type="SAM" id="MobiDB-lite"/>
    </source>
</evidence>
<reference evidence="2 5" key="3">
    <citation type="journal article" date="2022" name="G3 (Bethesda)">
        <title>Whole-genome sequence and methylome profiling of the almond [Prunus dulcis (Mill.) D.A. Webb] cultivar 'Nonpareil'.</title>
        <authorList>
            <person name="D'Amico-Willman K.M."/>
            <person name="Ouma W.Z."/>
            <person name="Meulia T."/>
            <person name="Sideli G.M."/>
            <person name="Gradziel T.M."/>
            <person name="Fresnedo-Ramirez J."/>
        </authorList>
    </citation>
    <scope>NUCLEOTIDE SEQUENCE [LARGE SCALE GENOMIC DNA]</scope>
    <source>
        <strain evidence="2">Clone GOH B32 T37-40</strain>
    </source>
</reference>
<dbReference type="Proteomes" id="UP001054821">
    <property type="component" value="Chromosome 7"/>
</dbReference>
<reference evidence="4" key="2">
    <citation type="journal article" date="2020" name="Plant J.">
        <title>Transposons played a major role in the diversification between the closely related almond and peach genomes: results from the almond genome sequence.</title>
        <authorList>
            <person name="Alioto T."/>
            <person name="Alexiou K.G."/>
            <person name="Bardil A."/>
            <person name="Barteri F."/>
            <person name="Castanera R."/>
            <person name="Cruz F."/>
            <person name="Dhingra A."/>
            <person name="Duval H."/>
            <person name="Fernandez I Marti A."/>
            <person name="Frias L."/>
            <person name="Galan B."/>
            <person name="Garcia J.L."/>
            <person name="Howad W."/>
            <person name="Gomez-Garrido J."/>
            <person name="Gut M."/>
            <person name="Julca I."/>
            <person name="Morata J."/>
            <person name="Puigdomenech P."/>
            <person name="Ribeca P."/>
            <person name="Rubio Cabetas M.J."/>
            <person name="Vlasova A."/>
            <person name="Wirthensohn M."/>
            <person name="Garcia-Mas J."/>
            <person name="Gabaldon T."/>
            <person name="Casacuberta J.M."/>
            <person name="Arus P."/>
        </authorList>
    </citation>
    <scope>NUCLEOTIDE SEQUENCE [LARGE SCALE GENOMIC DNA]</scope>
    <source>
        <strain evidence="4">cv. Texas</strain>
    </source>
</reference>
<protein>
    <submittedName>
        <fullName evidence="3">Uncharacterized protein</fullName>
    </submittedName>
</protein>
<evidence type="ECO:0000313" key="5">
    <source>
        <dbReference type="Proteomes" id="UP001054821"/>
    </source>
</evidence>
<feature type="region of interest" description="Disordered" evidence="1">
    <location>
        <begin position="44"/>
        <end position="91"/>
    </location>
</feature>
<accession>A0A5E4GHD2</accession>